<dbReference type="PANTHER" id="PTHR41878">
    <property type="entry name" value="LEXA REPRESSOR-RELATED"/>
    <property type="match status" value="1"/>
</dbReference>
<feature type="region of interest" description="Disordered" evidence="1">
    <location>
        <begin position="263"/>
        <end position="288"/>
    </location>
</feature>
<dbReference type="InterPro" id="IPR012912">
    <property type="entry name" value="Plasmid_pRiA4b_Orf3-like"/>
</dbReference>
<gene>
    <name evidence="3" type="ORF">ACFPET_17525</name>
</gene>
<accession>A0ABV8U1P7</accession>
<evidence type="ECO:0000313" key="4">
    <source>
        <dbReference type="Proteomes" id="UP001595823"/>
    </source>
</evidence>
<evidence type="ECO:0000256" key="1">
    <source>
        <dbReference type="SAM" id="MobiDB-lite"/>
    </source>
</evidence>
<protein>
    <submittedName>
        <fullName evidence="3">Plasmid pRiA4b ORF-3 family protein</fullName>
    </submittedName>
</protein>
<dbReference type="SUPFAM" id="SSF159941">
    <property type="entry name" value="MM3350-like"/>
    <property type="match status" value="1"/>
</dbReference>
<feature type="compositionally biased region" description="Basic and acidic residues" evidence="1">
    <location>
        <begin position="264"/>
        <end position="274"/>
    </location>
</feature>
<dbReference type="InterPro" id="IPR024047">
    <property type="entry name" value="MM3350-like_sf"/>
</dbReference>
<dbReference type="PANTHER" id="PTHR41878:SF1">
    <property type="entry name" value="TNPR PROTEIN"/>
    <property type="match status" value="1"/>
</dbReference>
<feature type="domain" description="Plasmid pRiA4b Orf3-like" evidence="2">
    <location>
        <begin position="306"/>
        <end position="465"/>
    </location>
</feature>
<evidence type="ECO:0000259" key="2">
    <source>
        <dbReference type="Pfam" id="PF07929"/>
    </source>
</evidence>
<name>A0ABV8U1P7_9ACTN</name>
<evidence type="ECO:0000313" key="3">
    <source>
        <dbReference type="EMBL" id="MFC4337006.1"/>
    </source>
</evidence>
<dbReference type="EMBL" id="JBHSDK010000027">
    <property type="protein sequence ID" value="MFC4337006.1"/>
    <property type="molecule type" value="Genomic_DNA"/>
</dbReference>
<proteinExistence type="predicted"/>
<organism evidence="3 4">
    <name type="scientific">Salininema proteolyticum</name>
    <dbReference type="NCBI Taxonomy" id="1607685"/>
    <lineage>
        <taxon>Bacteria</taxon>
        <taxon>Bacillati</taxon>
        <taxon>Actinomycetota</taxon>
        <taxon>Actinomycetes</taxon>
        <taxon>Glycomycetales</taxon>
        <taxon>Glycomycetaceae</taxon>
        <taxon>Salininema</taxon>
    </lineage>
</organism>
<sequence>MAGNRRRRDKPVRWIRQRHSPVDEIIPVLDRRLLDLIGAERDPLKAETMILNVLMPMLSLGRPLDYLETVTLNDHLNNHLSPEAAAVLTALADMGSAESREDTRAGVEAFEYYGVFAPEWAPELRHPPRFLDAAEYLIGGSPLRLLSVTFLRNGTPHLFLLTIDTEDCGAIRDFETAHGDDEVEEVLDALDQGREHRPGVPVEPRELKKEEAALYLSSALETTIAHRGGGGWDQLSATAPDDPYLPLHLNLLVTRMNQAGLGRAGREHGEHLEGGRPGTAPEEHRSDRTWESIRERNAVLRPVDTVFRIRADIRKAKPPIWRRLEVPADTRLSDLHRILQAAFGWTDTHLWEFDIGASSYSDCGLDGVPSASGEVLGRLVGEGETFHYTYDFGDSWEVVLSVEKVVDAEPDSVYPRCTAGRRPAPLEDTGGIGVWCLVLDVLEGKAPTGAEAELAEWGVDAVRAIVPRQFDRRAINEGLAPLRRQ</sequence>
<comment type="caution">
    <text evidence="3">The sequence shown here is derived from an EMBL/GenBank/DDBJ whole genome shotgun (WGS) entry which is preliminary data.</text>
</comment>
<keyword evidence="4" id="KW-1185">Reference proteome</keyword>
<dbReference type="Proteomes" id="UP001595823">
    <property type="component" value="Unassembled WGS sequence"/>
</dbReference>
<dbReference type="Gene3D" id="3.10.290.30">
    <property type="entry name" value="MM3350-like"/>
    <property type="match status" value="1"/>
</dbReference>
<reference evidence="4" key="1">
    <citation type="journal article" date="2019" name="Int. J. Syst. Evol. Microbiol.">
        <title>The Global Catalogue of Microorganisms (GCM) 10K type strain sequencing project: providing services to taxonomists for standard genome sequencing and annotation.</title>
        <authorList>
            <consortium name="The Broad Institute Genomics Platform"/>
            <consortium name="The Broad Institute Genome Sequencing Center for Infectious Disease"/>
            <person name="Wu L."/>
            <person name="Ma J."/>
        </authorList>
    </citation>
    <scope>NUCLEOTIDE SEQUENCE [LARGE SCALE GENOMIC DNA]</scope>
    <source>
        <strain evidence="4">IBRC-M 10908</strain>
    </source>
</reference>
<dbReference type="RefSeq" id="WP_380623516.1">
    <property type="nucleotide sequence ID" value="NZ_JBHSDK010000027.1"/>
</dbReference>
<dbReference type="Pfam" id="PF07929">
    <property type="entry name" value="PRiA4_ORF3"/>
    <property type="match status" value="1"/>
</dbReference>